<proteinExistence type="predicted"/>
<dbReference type="OrthoDB" id="8296192at2759"/>
<dbReference type="SMART" id="SM00479">
    <property type="entry name" value="EXOIII"/>
    <property type="match status" value="1"/>
</dbReference>
<dbReference type="Proteomes" id="UP000708208">
    <property type="component" value="Unassembled WGS sequence"/>
</dbReference>
<sequence>FHFVTNFNVERLIEDLNQLSDKEYLDVMCGTSLRRPDNVIKKAQNYYQLQRNKNKRPGAGSVEECTPLTRPRQVSRPAWEIDLIYRGDLVPTNGYLYIDVEKISLMSSHVNVAGTVAVVDSRRELVLWAIIRHENVCQFFPKLTGLSKDKISSGITPIQARCMLKKVLKGNTVVGAAVKDDLKSLDYDVVNNGTKVIDIQDFFRDEKGPFKLLDLAAHFFPSKLGFQCAKHSAISDCRMTMKIAKRMFVLRKEGAPNFSKGISRSAKSKKLEVGDRCTCSVTKKKINPSQQVTETGAISKSTSTTRTPTIT</sequence>
<feature type="compositionally biased region" description="Low complexity" evidence="1">
    <location>
        <begin position="299"/>
        <end position="311"/>
    </location>
</feature>
<evidence type="ECO:0000256" key="1">
    <source>
        <dbReference type="SAM" id="MobiDB-lite"/>
    </source>
</evidence>
<gene>
    <name evidence="3" type="ORF">AFUS01_LOCUS24661</name>
</gene>
<evidence type="ECO:0000259" key="2">
    <source>
        <dbReference type="SMART" id="SM00479"/>
    </source>
</evidence>
<reference evidence="3" key="1">
    <citation type="submission" date="2021-06" db="EMBL/GenBank/DDBJ databases">
        <authorList>
            <person name="Hodson N. C."/>
            <person name="Mongue J. A."/>
            <person name="Jaron S. K."/>
        </authorList>
    </citation>
    <scope>NUCLEOTIDE SEQUENCE</scope>
</reference>
<feature type="region of interest" description="Disordered" evidence="1">
    <location>
        <begin position="290"/>
        <end position="311"/>
    </location>
</feature>
<evidence type="ECO:0000313" key="3">
    <source>
        <dbReference type="EMBL" id="CAG7786077.1"/>
    </source>
</evidence>
<feature type="non-terminal residue" evidence="3">
    <location>
        <position position="1"/>
    </location>
</feature>
<keyword evidence="4" id="KW-1185">Reference proteome</keyword>
<accession>A0A8J2KJA3</accession>
<feature type="non-terminal residue" evidence="3">
    <location>
        <position position="311"/>
    </location>
</feature>
<comment type="caution">
    <text evidence="3">The sequence shown here is derived from an EMBL/GenBank/DDBJ whole genome shotgun (WGS) entry which is preliminary data.</text>
</comment>
<protein>
    <recommendedName>
        <fullName evidence="2">Exonuclease domain-containing protein</fullName>
    </recommendedName>
</protein>
<organism evidence="3 4">
    <name type="scientific">Allacma fusca</name>
    <dbReference type="NCBI Taxonomy" id="39272"/>
    <lineage>
        <taxon>Eukaryota</taxon>
        <taxon>Metazoa</taxon>
        <taxon>Ecdysozoa</taxon>
        <taxon>Arthropoda</taxon>
        <taxon>Hexapoda</taxon>
        <taxon>Collembola</taxon>
        <taxon>Symphypleona</taxon>
        <taxon>Sminthuridae</taxon>
        <taxon>Allacma</taxon>
    </lineage>
</organism>
<dbReference type="AlphaFoldDB" id="A0A8J2KJA3"/>
<dbReference type="InterPro" id="IPR013520">
    <property type="entry name" value="Ribonucl_H"/>
</dbReference>
<dbReference type="EMBL" id="CAJVCH010310308">
    <property type="protein sequence ID" value="CAG7786077.1"/>
    <property type="molecule type" value="Genomic_DNA"/>
</dbReference>
<feature type="domain" description="Exonuclease" evidence="2">
    <location>
        <begin position="94"/>
        <end position="253"/>
    </location>
</feature>
<evidence type="ECO:0000313" key="4">
    <source>
        <dbReference type="Proteomes" id="UP000708208"/>
    </source>
</evidence>
<name>A0A8J2KJA3_9HEXA</name>